<name>A0ABQ7DNV2_BRACR</name>
<evidence type="ECO:0000313" key="1">
    <source>
        <dbReference type="EMBL" id="KAF3579678.1"/>
    </source>
</evidence>
<reference evidence="1 2" key="1">
    <citation type="journal article" date="2020" name="BMC Genomics">
        <title>Intraspecific diversification of the crop wild relative Brassica cretica Lam. using demographic model selection.</title>
        <authorList>
            <person name="Kioukis A."/>
            <person name="Michalopoulou V.A."/>
            <person name="Briers L."/>
            <person name="Pirintsos S."/>
            <person name="Studholme D.J."/>
            <person name="Pavlidis P."/>
            <person name="Sarris P.F."/>
        </authorList>
    </citation>
    <scope>NUCLEOTIDE SEQUENCE [LARGE SCALE GENOMIC DNA]</scope>
    <source>
        <strain evidence="2">cv. PFS-1207/04</strain>
    </source>
</reference>
<protein>
    <submittedName>
        <fullName evidence="1">Uncharacterized protein</fullName>
    </submittedName>
</protein>
<gene>
    <name evidence="1" type="ORF">DY000_02033127</name>
</gene>
<keyword evidence="2" id="KW-1185">Reference proteome</keyword>
<organism evidence="1 2">
    <name type="scientific">Brassica cretica</name>
    <name type="common">Mustard</name>
    <dbReference type="NCBI Taxonomy" id="69181"/>
    <lineage>
        <taxon>Eukaryota</taxon>
        <taxon>Viridiplantae</taxon>
        <taxon>Streptophyta</taxon>
        <taxon>Embryophyta</taxon>
        <taxon>Tracheophyta</taxon>
        <taxon>Spermatophyta</taxon>
        <taxon>Magnoliopsida</taxon>
        <taxon>eudicotyledons</taxon>
        <taxon>Gunneridae</taxon>
        <taxon>Pentapetalae</taxon>
        <taxon>rosids</taxon>
        <taxon>malvids</taxon>
        <taxon>Brassicales</taxon>
        <taxon>Brassicaceae</taxon>
        <taxon>Brassiceae</taxon>
        <taxon>Brassica</taxon>
    </lineage>
</organism>
<sequence length="346" mass="39825">MHHFVVFSRCIDFVIVESNRRNKPSPMDLNVPSSSLRCGGVVLWDGRLLRELNGPKDLLDGLWWCDVSVRGWWRGPLELITTRKQGDSDGRNRQKFVGIDRFRRTCLSNFRRYYDADTRDQSSSEKLCTDGERSSDNFDVVDSSVYSNGHWLRFASTTIFITSFPMKEIAYGPPTTFRQNSDGCKGVRRNSVGIVQSQTAINGHIYLSATVTWFVGNSSENSDGIPTTVLLIGMSSEVRRYIPTNFRRLQRLHFLSECRRKIPTTHVSLEFHRKWPTEFRRLQIFGFRRKLVGNPSQTSDDIDVRRNLRRNSGCFLVVDDSSSWRIFTLLLARCALAGLELCDYVQ</sequence>
<accession>A0ABQ7DNV2</accession>
<dbReference type="Proteomes" id="UP000266723">
    <property type="component" value="Unassembled WGS sequence"/>
</dbReference>
<dbReference type="EMBL" id="QGKV02000649">
    <property type="protein sequence ID" value="KAF3579678.1"/>
    <property type="molecule type" value="Genomic_DNA"/>
</dbReference>
<evidence type="ECO:0000313" key="2">
    <source>
        <dbReference type="Proteomes" id="UP000266723"/>
    </source>
</evidence>
<comment type="caution">
    <text evidence="1">The sequence shown here is derived from an EMBL/GenBank/DDBJ whole genome shotgun (WGS) entry which is preliminary data.</text>
</comment>
<proteinExistence type="predicted"/>